<evidence type="ECO:0008006" key="3">
    <source>
        <dbReference type="Google" id="ProtNLM"/>
    </source>
</evidence>
<dbReference type="EMBL" id="CP001737">
    <property type="protein sequence ID" value="ACV76638.1"/>
    <property type="molecule type" value="Genomic_DNA"/>
</dbReference>
<organism evidence="1 2">
    <name type="scientific">Nakamurella multipartita (strain ATCC 700099 / DSM 44233 / CIP 104796 / JCM 9543 / NBRC 105858 / Y-104)</name>
    <name type="common">Microsphaera multipartita</name>
    <dbReference type="NCBI Taxonomy" id="479431"/>
    <lineage>
        <taxon>Bacteria</taxon>
        <taxon>Bacillati</taxon>
        <taxon>Actinomycetota</taxon>
        <taxon>Actinomycetes</taxon>
        <taxon>Nakamurellales</taxon>
        <taxon>Nakamurellaceae</taxon>
        <taxon>Nakamurella</taxon>
    </lineage>
</organism>
<accession>C8XJV5</accession>
<protein>
    <recommendedName>
        <fullName evidence="3">N-acetyltransferase domain-containing protein</fullName>
    </recommendedName>
</protein>
<dbReference type="InParanoid" id="C8XJV5"/>
<evidence type="ECO:0000313" key="1">
    <source>
        <dbReference type="EMBL" id="ACV76638.1"/>
    </source>
</evidence>
<name>C8XJV5_NAKMY</name>
<dbReference type="HOGENOM" id="CLU_096782_0_0_11"/>
<gene>
    <name evidence="1" type="ordered locus">Namu_0205</name>
</gene>
<sequence length="236" mass="25916">MRQGGVLGHYLDPASGARFVYARPEDQPELWNAYLDGAAENYRRFGVEHVLEYDDIRTGAGTTLFVAVLDRSGQVVAGVRAQGPYTDVDDAHALMEWAGRPGTAALREGISARIDEGLLELKAGWVSADSPDRHALTPALARTVFHIFRLIGVRYALCTVADHAVRRWQSSGAQIGQDVAPVAYPDPRYRTVPIWWDRETMLAASDASHLLLLAHEQEMFELSLNPDVRPGTPAAA</sequence>
<evidence type="ECO:0000313" key="2">
    <source>
        <dbReference type="Proteomes" id="UP000002218"/>
    </source>
</evidence>
<keyword evidence="2" id="KW-1185">Reference proteome</keyword>
<dbReference type="AlphaFoldDB" id="C8XJV5"/>
<dbReference type="Proteomes" id="UP000002218">
    <property type="component" value="Chromosome"/>
</dbReference>
<reference evidence="1 2" key="2">
    <citation type="journal article" date="2010" name="Stand. Genomic Sci.">
        <title>Complete genome sequence of Nakamurella multipartita type strain (Y-104).</title>
        <authorList>
            <person name="Tice H."/>
            <person name="Mayilraj S."/>
            <person name="Sims D."/>
            <person name="Lapidus A."/>
            <person name="Nolan M."/>
            <person name="Lucas S."/>
            <person name="Glavina Del Rio T."/>
            <person name="Copeland A."/>
            <person name="Cheng J.F."/>
            <person name="Meincke L."/>
            <person name="Bruce D."/>
            <person name="Goodwin L."/>
            <person name="Pitluck S."/>
            <person name="Ivanova N."/>
            <person name="Mavromatis K."/>
            <person name="Ovchinnikova G."/>
            <person name="Pati A."/>
            <person name="Chen A."/>
            <person name="Palaniappan K."/>
            <person name="Land M."/>
            <person name="Hauser L."/>
            <person name="Chang Y.J."/>
            <person name="Jeffries C.D."/>
            <person name="Detter J.C."/>
            <person name="Brettin T."/>
            <person name="Rohde M."/>
            <person name="Goker M."/>
            <person name="Bristow J."/>
            <person name="Eisen J.A."/>
            <person name="Markowitz V."/>
            <person name="Hugenholtz P."/>
            <person name="Kyrpides N.C."/>
            <person name="Klenk H.P."/>
            <person name="Chen F."/>
        </authorList>
    </citation>
    <scope>NUCLEOTIDE SEQUENCE [LARGE SCALE GENOMIC DNA]</scope>
    <source>
        <strain evidence="2">ATCC 700099 / DSM 44233 / CIP 104796 / JCM 9543 / NBRC 105858 / Y-104</strain>
    </source>
</reference>
<dbReference type="eggNOG" id="ENOG5033WAI">
    <property type="taxonomic scope" value="Bacteria"/>
</dbReference>
<reference evidence="2" key="1">
    <citation type="submission" date="2009-09" db="EMBL/GenBank/DDBJ databases">
        <title>The complete genome of Nakamurella multipartita DSM 44233.</title>
        <authorList>
            <consortium name="US DOE Joint Genome Institute (JGI-PGF)"/>
            <person name="Lucas S."/>
            <person name="Copeland A."/>
            <person name="Lapidus A."/>
            <person name="Glavina del Rio T."/>
            <person name="Dalin E."/>
            <person name="Tice H."/>
            <person name="Bruce D."/>
            <person name="Goodwin L."/>
            <person name="Pitluck S."/>
            <person name="Kyrpides N."/>
            <person name="Mavromatis K."/>
            <person name="Ivanova N."/>
            <person name="Ovchinnikova G."/>
            <person name="Sims D."/>
            <person name="Meincke L."/>
            <person name="Brettin T."/>
            <person name="Detter J.C."/>
            <person name="Han C."/>
            <person name="Larimer F."/>
            <person name="Land M."/>
            <person name="Hauser L."/>
            <person name="Markowitz V."/>
            <person name="Cheng J.-F."/>
            <person name="Hugenholtz P."/>
            <person name="Woyke T."/>
            <person name="Wu D."/>
            <person name="Klenk H.-P."/>
            <person name="Eisen J.A."/>
        </authorList>
    </citation>
    <scope>NUCLEOTIDE SEQUENCE [LARGE SCALE GENOMIC DNA]</scope>
    <source>
        <strain evidence="2">ATCC 700099 / DSM 44233 / CIP 104796 / JCM 9543 / NBRC 105858 / Y-104</strain>
    </source>
</reference>
<dbReference type="KEGG" id="nml:Namu_0205"/>
<proteinExistence type="predicted"/>
<dbReference type="STRING" id="479431.Namu_0205"/>